<proteinExistence type="inferred from homology"/>
<accession>A0AAX2J876</accession>
<dbReference type="PANTHER" id="PTHR43337:SF1">
    <property type="entry name" value="XANTHINE_URACIL PERMEASE C887.17-RELATED"/>
    <property type="match status" value="1"/>
</dbReference>
<evidence type="ECO:0000256" key="1">
    <source>
        <dbReference type="ARBA" id="ARBA00004651"/>
    </source>
</evidence>
<feature type="transmembrane region" description="Helical" evidence="9">
    <location>
        <begin position="26"/>
        <end position="45"/>
    </location>
</feature>
<dbReference type="GO" id="GO:0005345">
    <property type="term" value="F:purine nucleobase transmembrane transporter activity"/>
    <property type="evidence" value="ECO:0007669"/>
    <property type="project" value="TreeGrafter"/>
</dbReference>
<dbReference type="InterPro" id="IPR026033">
    <property type="entry name" value="Azg-like_bact_archaea"/>
</dbReference>
<reference evidence="10 11" key="1">
    <citation type="submission" date="2018-06" db="EMBL/GenBank/DDBJ databases">
        <authorList>
            <consortium name="Pathogen Informatics"/>
            <person name="Doyle S."/>
        </authorList>
    </citation>
    <scope>NUCLEOTIDE SEQUENCE [LARGE SCALE GENOMIC DNA]</scope>
    <source>
        <strain evidence="10 11">NCTC12112</strain>
    </source>
</reference>
<feature type="transmembrane region" description="Helical" evidence="9">
    <location>
        <begin position="289"/>
        <end position="311"/>
    </location>
</feature>
<sequence length="435" mass="45662">MNSKNEGFLDKYFKITERGSNIKVEMGAGLATFMTMSYILIVHPMIMKSAGMPANEVFTVTAITSCVFTLLMGLYAKLPFALAPAMGSNAFLAMTLVGSGAVTWQQGLAMNFVSGIIFLIMSIFGFREVIVKFLPKSLKLGIGAAVGIFLIELGFKNGGLMKAVNGSVSIGDLSNPAAMTALFGIFVTAILAARRVKCDMLLGIVSATLIGIPLGVTKIPASFIAMPSTISDIAFKLDFSNIFSIKVLPILFVFFVGDFFSTLGTLLGVSEKAGLLDENGDLPDIQKPFLVDALGTVVGAAMGTTTITTFVESAAGVGAGGRTGLTAVSTGVLFFFSLFLSPLALMVPAAATAPALIIMGILMLGGMRNIEYDNFTESFPVFFMVICTAFTNSISNGVGAGIISYAVVKLGAGKGKDVSIGLYVLAAIMVFYFIK</sequence>
<evidence type="ECO:0000256" key="8">
    <source>
        <dbReference type="PIRNR" id="PIRNR005353"/>
    </source>
</evidence>
<evidence type="ECO:0000256" key="5">
    <source>
        <dbReference type="ARBA" id="ARBA00022692"/>
    </source>
</evidence>
<dbReference type="AlphaFoldDB" id="A0AAX2J876"/>
<dbReference type="KEGG" id="ful:C4N20_11025"/>
<feature type="transmembrane region" description="Helical" evidence="9">
    <location>
        <begin position="247"/>
        <end position="269"/>
    </location>
</feature>
<comment type="subcellular location">
    <subcellularLocation>
        <location evidence="1 8">Cell membrane</location>
        <topology evidence="1 8">Multi-pass membrane protein</topology>
    </subcellularLocation>
</comment>
<dbReference type="EMBL" id="LS483487">
    <property type="protein sequence ID" value="SQJ00481.1"/>
    <property type="molecule type" value="Genomic_DNA"/>
</dbReference>
<comment type="similarity">
    <text evidence="2 8">Belongs to the nucleobase:cation symporter-2 (NCS2) (TC 2.A.40) family. Azg-like subfamily.</text>
</comment>
<dbReference type="Pfam" id="PF00860">
    <property type="entry name" value="Xan_ur_permease"/>
    <property type="match status" value="1"/>
</dbReference>
<keyword evidence="6 8" id="KW-1133">Transmembrane helix</keyword>
<feature type="transmembrane region" description="Helical" evidence="9">
    <location>
        <begin position="379"/>
        <end position="406"/>
    </location>
</feature>
<evidence type="ECO:0000256" key="3">
    <source>
        <dbReference type="ARBA" id="ARBA00022448"/>
    </source>
</evidence>
<feature type="transmembrane region" description="Helical" evidence="9">
    <location>
        <begin position="108"/>
        <end position="126"/>
    </location>
</feature>
<evidence type="ECO:0000313" key="11">
    <source>
        <dbReference type="Proteomes" id="UP000249008"/>
    </source>
</evidence>
<organism evidence="10 11">
    <name type="scientific">Fusobacterium ulcerans</name>
    <dbReference type="NCBI Taxonomy" id="861"/>
    <lineage>
        <taxon>Bacteria</taxon>
        <taxon>Fusobacteriati</taxon>
        <taxon>Fusobacteriota</taxon>
        <taxon>Fusobacteriia</taxon>
        <taxon>Fusobacteriales</taxon>
        <taxon>Fusobacteriaceae</taxon>
        <taxon>Fusobacterium</taxon>
    </lineage>
</organism>
<dbReference type="InterPro" id="IPR006043">
    <property type="entry name" value="NCS2"/>
</dbReference>
<dbReference type="GeneID" id="78455347"/>
<evidence type="ECO:0000313" key="10">
    <source>
        <dbReference type="EMBL" id="SQJ00481.1"/>
    </source>
</evidence>
<keyword evidence="4 8" id="KW-1003">Cell membrane</keyword>
<dbReference type="GO" id="GO:0005886">
    <property type="term" value="C:plasma membrane"/>
    <property type="evidence" value="ECO:0007669"/>
    <property type="project" value="UniProtKB-SubCell"/>
</dbReference>
<evidence type="ECO:0000256" key="9">
    <source>
        <dbReference type="SAM" id="Phobius"/>
    </source>
</evidence>
<keyword evidence="3 8" id="KW-0813">Transport</keyword>
<dbReference type="Proteomes" id="UP000249008">
    <property type="component" value="Chromosome 1"/>
</dbReference>
<keyword evidence="7 8" id="KW-0472">Membrane</keyword>
<feature type="transmembrane region" description="Helical" evidence="9">
    <location>
        <begin position="57"/>
        <end position="76"/>
    </location>
</feature>
<dbReference type="PANTHER" id="PTHR43337">
    <property type="entry name" value="XANTHINE/URACIL PERMEASE C887.17-RELATED"/>
    <property type="match status" value="1"/>
</dbReference>
<dbReference type="PIRSF" id="PIRSF005353">
    <property type="entry name" value="PbuG"/>
    <property type="match status" value="1"/>
</dbReference>
<feature type="transmembrane region" description="Helical" evidence="9">
    <location>
        <begin position="176"/>
        <end position="194"/>
    </location>
</feature>
<protein>
    <submittedName>
        <fullName evidence="10">Permease yicO</fullName>
    </submittedName>
</protein>
<feature type="transmembrane region" description="Helical" evidence="9">
    <location>
        <begin position="138"/>
        <end position="155"/>
    </location>
</feature>
<evidence type="ECO:0000256" key="6">
    <source>
        <dbReference type="ARBA" id="ARBA00022989"/>
    </source>
</evidence>
<dbReference type="RefSeq" id="WP_005976328.1">
    <property type="nucleotide sequence ID" value="NZ_CABKNW010000001.1"/>
</dbReference>
<evidence type="ECO:0000256" key="2">
    <source>
        <dbReference type="ARBA" id="ARBA00005697"/>
    </source>
</evidence>
<feature type="transmembrane region" description="Helical" evidence="9">
    <location>
        <begin position="418"/>
        <end position="434"/>
    </location>
</feature>
<feature type="transmembrane region" description="Helical" evidence="9">
    <location>
        <begin position="323"/>
        <end position="340"/>
    </location>
</feature>
<evidence type="ECO:0000256" key="7">
    <source>
        <dbReference type="ARBA" id="ARBA00023136"/>
    </source>
</evidence>
<name>A0AAX2J876_9FUSO</name>
<feature type="transmembrane region" description="Helical" evidence="9">
    <location>
        <begin position="346"/>
        <end position="367"/>
    </location>
</feature>
<gene>
    <name evidence="10" type="primary">yicO</name>
    <name evidence="10" type="ORF">NCTC12112_00761</name>
</gene>
<evidence type="ECO:0000256" key="4">
    <source>
        <dbReference type="ARBA" id="ARBA00022475"/>
    </source>
</evidence>
<keyword evidence="5 8" id="KW-0812">Transmembrane</keyword>
<feature type="transmembrane region" description="Helical" evidence="9">
    <location>
        <begin position="82"/>
        <end position="101"/>
    </location>
</feature>
<dbReference type="InterPro" id="IPR045018">
    <property type="entry name" value="Azg-like"/>
</dbReference>